<keyword evidence="1" id="KW-0472">Membrane</keyword>
<keyword evidence="1" id="KW-0812">Transmembrane</keyword>
<dbReference type="Proteomes" id="UP000053690">
    <property type="component" value="Unassembled WGS sequence"/>
</dbReference>
<sequence length="129" mass="14067">MDVTHLIVAIIALSIGVLIGRNGIRKRENEKAIVGNPETLPRGNDGGQRNDKSEMSFGMRVFSAVFLFGWLTAWTAGIAMAVSNFSSTEGGASLFMVGWLIAAIAGWVWAVYTLWKLVTGRPVKLRGWN</sequence>
<name>A0A0X3TR40_9RHOB</name>
<dbReference type="EMBL" id="LQBP01000007">
    <property type="protein sequence ID" value="KUJ78208.1"/>
    <property type="molecule type" value="Genomic_DNA"/>
</dbReference>
<dbReference type="RefSeq" id="WP_068337917.1">
    <property type="nucleotide sequence ID" value="NZ_LQBP01000007.1"/>
</dbReference>
<accession>A0A0X3TR40</accession>
<comment type="caution">
    <text evidence="2">The sequence shown here is derived from an EMBL/GenBank/DDBJ whole genome shotgun (WGS) entry which is preliminary data.</text>
</comment>
<keyword evidence="3" id="KW-1185">Reference proteome</keyword>
<dbReference type="STRING" id="1685378.AVO44_13690"/>
<evidence type="ECO:0000256" key="1">
    <source>
        <dbReference type="SAM" id="Phobius"/>
    </source>
</evidence>
<organism evidence="2 3">
    <name type="scientific">Ruegeria profundi</name>
    <dbReference type="NCBI Taxonomy" id="1685378"/>
    <lineage>
        <taxon>Bacteria</taxon>
        <taxon>Pseudomonadati</taxon>
        <taxon>Pseudomonadota</taxon>
        <taxon>Alphaproteobacteria</taxon>
        <taxon>Rhodobacterales</taxon>
        <taxon>Roseobacteraceae</taxon>
        <taxon>Ruegeria</taxon>
    </lineage>
</organism>
<gene>
    <name evidence="2" type="ORF">AVO44_13690</name>
</gene>
<feature type="transmembrane region" description="Helical" evidence="1">
    <location>
        <begin position="94"/>
        <end position="115"/>
    </location>
</feature>
<reference evidence="3" key="1">
    <citation type="submission" date="2015-12" db="EMBL/GenBank/DDBJ databases">
        <authorList>
            <person name="Zhang G."/>
            <person name="Stingl U."/>
        </authorList>
    </citation>
    <scope>NUCLEOTIDE SEQUENCE [LARGE SCALE GENOMIC DNA]</scope>
    <source>
        <strain evidence="3">ZGT108</strain>
    </source>
</reference>
<dbReference type="AlphaFoldDB" id="A0A0X3TR40"/>
<evidence type="ECO:0000313" key="2">
    <source>
        <dbReference type="EMBL" id="KUJ78208.1"/>
    </source>
</evidence>
<feature type="transmembrane region" description="Helical" evidence="1">
    <location>
        <begin position="61"/>
        <end position="82"/>
    </location>
</feature>
<evidence type="ECO:0000313" key="3">
    <source>
        <dbReference type="Proteomes" id="UP000053690"/>
    </source>
</evidence>
<protein>
    <submittedName>
        <fullName evidence="2">Uncharacterized protein</fullName>
    </submittedName>
</protein>
<keyword evidence="1" id="KW-1133">Transmembrane helix</keyword>
<dbReference type="OrthoDB" id="9894018at2"/>
<proteinExistence type="predicted"/>
<feature type="transmembrane region" description="Helical" evidence="1">
    <location>
        <begin position="6"/>
        <end position="24"/>
    </location>
</feature>